<accession>A0A8X6QVY4</accession>
<dbReference type="EMBL" id="BMAW01086819">
    <property type="protein sequence ID" value="GFU48937.1"/>
    <property type="molecule type" value="Genomic_DNA"/>
</dbReference>
<reference evidence="2" key="1">
    <citation type="submission" date="2020-08" db="EMBL/GenBank/DDBJ databases">
        <title>Multicomponent nature underlies the extraordinary mechanical properties of spider dragline silk.</title>
        <authorList>
            <person name="Kono N."/>
            <person name="Nakamura H."/>
            <person name="Mori M."/>
            <person name="Yoshida Y."/>
            <person name="Ohtoshi R."/>
            <person name="Malay A.D."/>
            <person name="Moran D.A.P."/>
            <person name="Tomita M."/>
            <person name="Numata K."/>
            <person name="Arakawa K."/>
        </authorList>
    </citation>
    <scope>NUCLEOTIDE SEQUENCE</scope>
</reference>
<protein>
    <submittedName>
        <fullName evidence="2">Uncharacterized protein</fullName>
    </submittedName>
</protein>
<gene>
    <name evidence="2" type="ORF">NPIL_505531</name>
</gene>
<proteinExistence type="predicted"/>
<comment type="caution">
    <text evidence="2">The sequence shown here is derived from an EMBL/GenBank/DDBJ whole genome shotgun (WGS) entry which is preliminary data.</text>
</comment>
<evidence type="ECO:0000313" key="2">
    <source>
        <dbReference type="EMBL" id="GFU48937.1"/>
    </source>
</evidence>
<name>A0A8X6QVY4_NEPPI</name>
<sequence length="66" mass="6936">MKAHACSATRSHLNGGQPVHEPGKDQPKPQGASGSVFDIPGRASATLAVVERDGIKRYENLPTSNP</sequence>
<feature type="region of interest" description="Disordered" evidence="1">
    <location>
        <begin position="1"/>
        <end position="38"/>
    </location>
</feature>
<keyword evidence="3" id="KW-1185">Reference proteome</keyword>
<dbReference type="AlphaFoldDB" id="A0A8X6QVY4"/>
<organism evidence="2 3">
    <name type="scientific">Nephila pilipes</name>
    <name type="common">Giant wood spider</name>
    <name type="synonym">Nephila maculata</name>
    <dbReference type="NCBI Taxonomy" id="299642"/>
    <lineage>
        <taxon>Eukaryota</taxon>
        <taxon>Metazoa</taxon>
        <taxon>Ecdysozoa</taxon>
        <taxon>Arthropoda</taxon>
        <taxon>Chelicerata</taxon>
        <taxon>Arachnida</taxon>
        <taxon>Araneae</taxon>
        <taxon>Araneomorphae</taxon>
        <taxon>Entelegynae</taxon>
        <taxon>Araneoidea</taxon>
        <taxon>Nephilidae</taxon>
        <taxon>Nephila</taxon>
    </lineage>
</organism>
<evidence type="ECO:0000256" key="1">
    <source>
        <dbReference type="SAM" id="MobiDB-lite"/>
    </source>
</evidence>
<evidence type="ECO:0000313" key="3">
    <source>
        <dbReference type="Proteomes" id="UP000887013"/>
    </source>
</evidence>
<dbReference type="Proteomes" id="UP000887013">
    <property type="component" value="Unassembled WGS sequence"/>
</dbReference>